<evidence type="ECO:0008006" key="2">
    <source>
        <dbReference type="Google" id="ProtNLM"/>
    </source>
</evidence>
<gene>
    <name evidence="1" type="ORF">LCGC14_0225790</name>
</gene>
<proteinExistence type="predicted"/>
<sequence length="408" mass="47270">MFDHVTHNRRLWVLTIGATGLLLLALAAAATAQARRKLKTYNTKYYVLHTDAEVEFAREAAARATSMYETYKARMKRGTGAKRALYLYTDRQDYINADGTANMQGCFNSDKGVLLHVTMDHIEEMWRLLQHECWHQFSYHTISRDTPRWFDEANGVYFQFAEWTGDGYVSGQLKGGMSWPIQQYIEKKELIPFDTITRLSHEEWDDMIKQGHYYKLQMQAWSIVYFMTHAEGGKYLPELQQYIVALRSGKRIPVRKFYKRLNELRPQYEKWWLARSLNPTMEGLEAYYETAVATLTSFLARAHGMKQTFETADEFIAAARDGTLKLPTVKSKMWLPESLLKQNLARIDSLTWDTSSSPPTWKLDKSGKFPKLVMTRADGVIFTGQFLIKKNRVSKVTVTITRPDAETD</sequence>
<accession>A0A0F9WW61</accession>
<dbReference type="EMBL" id="LAZR01000108">
    <property type="protein sequence ID" value="KKN90636.1"/>
    <property type="molecule type" value="Genomic_DNA"/>
</dbReference>
<comment type="caution">
    <text evidence="1">The sequence shown here is derived from an EMBL/GenBank/DDBJ whole genome shotgun (WGS) entry which is preliminary data.</text>
</comment>
<reference evidence="1" key="1">
    <citation type="journal article" date="2015" name="Nature">
        <title>Complex archaea that bridge the gap between prokaryotes and eukaryotes.</title>
        <authorList>
            <person name="Spang A."/>
            <person name="Saw J.H."/>
            <person name="Jorgensen S.L."/>
            <person name="Zaremba-Niedzwiedzka K."/>
            <person name="Martijn J."/>
            <person name="Lind A.E."/>
            <person name="van Eijk R."/>
            <person name="Schleper C."/>
            <person name="Guy L."/>
            <person name="Ettema T.J."/>
        </authorList>
    </citation>
    <scope>NUCLEOTIDE SEQUENCE</scope>
</reference>
<protein>
    <recommendedName>
        <fullName evidence="2">DUF1570 domain-containing protein</fullName>
    </recommendedName>
</protein>
<dbReference type="AlphaFoldDB" id="A0A0F9WW61"/>
<name>A0A0F9WW61_9ZZZZ</name>
<organism evidence="1">
    <name type="scientific">marine sediment metagenome</name>
    <dbReference type="NCBI Taxonomy" id="412755"/>
    <lineage>
        <taxon>unclassified sequences</taxon>
        <taxon>metagenomes</taxon>
        <taxon>ecological metagenomes</taxon>
    </lineage>
</organism>
<evidence type="ECO:0000313" key="1">
    <source>
        <dbReference type="EMBL" id="KKN90636.1"/>
    </source>
</evidence>